<keyword evidence="3 5" id="KW-0687">Ribonucleoprotein</keyword>
<comment type="similarity">
    <text evidence="1 5 6">Belongs to the bacterial ribosomal protein bS21 family.</text>
</comment>
<evidence type="ECO:0000256" key="7">
    <source>
        <dbReference type="SAM" id="MobiDB-lite"/>
    </source>
</evidence>
<dbReference type="InterPro" id="IPR038380">
    <property type="entry name" value="Ribosomal_bS21_sf"/>
</dbReference>
<keyword evidence="9" id="KW-1185">Reference proteome</keyword>
<evidence type="ECO:0000256" key="3">
    <source>
        <dbReference type="ARBA" id="ARBA00023274"/>
    </source>
</evidence>
<dbReference type="Proteomes" id="UP000294564">
    <property type="component" value="Unassembled WGS sequence"/>
</dbReference>
<organism evidence="8 9">
    <name type="scientific">Tenacibaculum skagerrakense</name>
    <dbReference type="NCBI Taxonomy" id="186571"/>
    <lineage>
        <taxon>Bacteria</taxon>
        <taxon>Pseudomonadati</taxon>
        <taxon>Bacteroidota</taxon>
        <taxon>Flavobacteriia</taxon>
        <taxon>Flavobacteriales</taxon>
        <taxon>Flavobacteriaceae</taxon>
        <taxon>Tenacibaculum</taxon>
    </lineage>
</organism>
<evidence type="ECO:0000256" key="1">
    <source>
        <dbReference type="ARBA" id="ARBA00006640"/>
    </source>
</evidence>
<feature type="region of interest" description="Disordered" evidence="7">
    <location>
        <begin position="28"/>
        <end position="50"/>
    </location>
</feature>
<gene>
    <name evidence="5" type="primary">rpsU</name>
    <name evidence="8" type="ORF">EV195_101624</name>
</gene>
<evidence type="ECO:0000256" key="4">
    <source>
        <dbReference type="ARBA" id="ARBA00035135"/>
    </source>
</evidence>
<dbReference type="GO" id="GO:0003735">
    <property type="term" value="F:structural constituent of ribosome"/>
    <property type="evidence" value="ECO:0007669"/>
    <property type="project" value="InterPro"/>
</dbReference>
<dbReference type="RefSeq" id="WP_132792726.1">
    <property type="nucleotide sequence ID" value="NZ_SLXM01000001.1"/>
</dbReference>
<dbReference type="GO" id="GO:0006412">
    <property type="term" value="P:translation"/>
    <property type="evidence" value="ECO:0007669"/>
    <property type="project" value="UniProtKB-UniRule"/>
</dbReference>
<keyword evidence="2 5" id="KW-0689">Ribosomal protein</keyword>
<name>A0A4V2SMS5_9FLAO</name>
<dbReference type="PRINTS" id="PR00976">
    <property type="entry name" value="RIBOSOMALS21"/>
</dbReference>
<dbReference type="GO" id="GO:1990904">
    <property type="term" value="C:ribonucleoprotein complex"/>
    <property type="evidence" value="ECO:0007669"/>
    <property type="project" value="UniProtKB-KW"/>
</dbReference>
<accession>A0A4V2SMS5</accession>
<evidence type="ECO:0000256" key="6">
    <source>
        <dbReference type="RuleBase" id="RU000667"/>
    </source>
</evidence>
<dbReference type="AlphaFoldDB" id="A0A4V2SMS5"/>
<dbReference type="Gene3D" id="1.20.5.1150">
    <property type="entry name" value="Ribosomal protein S8"/>
    <property type="match status" value="1"/>
</dbReference>
<reference evidence="8 9" key="1">
    <citation type="submission" date="2019-03" db="EMBL/GenBank/DDBJ databases">
        <title>Genomic Encyclopedia of Type Strains, Phase IV (KMG-IV): sequencing the most valuable type-strain genomes for metagenomic binning, comparative biology and taxonomic classification.</title>
        <authorList>
            <person name="Goeker M."/>
        </authorList>
    </citation>
    <scope>NUCLEOTIDE SEQUENCE [LARGE SCALE GENOMIC DNA]</scope>
    <source>
        <strain evidence="8 9">DSM 14836</strain>
    </source>
</reference>
<dbReference type="Pfam" id="PF01165">
    <property type="entry name" value="Ribosomal_S21"/>
    <property type="match status" value="1"/>
</dbReference>
<dbReference type="EMBL" id="SLXM01000001">
    <property type="protein sequence ID" value="TCP28446.1"/>
    <property type="molecule type" value="Genomic_DNA"/>
</dbReference>
<dbReference type="HAMAP" id="MF_00358">
    <property type="entry name" value="Ribosomal_bS21"/>
    <property type="match status" value="1"/>
</dbReference>
<proteinExistence type="inferred from homology"/>
<evidence type="ECO:0000313" key="8">
    <source>
        <dbReference type="EMBL" id="TCP28446.1"/>
    </source>
</evidence>
<sequence length="62" mass="7636">MLIIKVQEGEKIDKALKRYKRKFRNTKIQQELRDRKQYTKPSVKRREEVQKARYKEQLITTA</sequence>
<evidence type="ECO:0000256" key="5">
    <source>
        <dbReference type="HAMAP-Rule" id="MF_00358"/>
    </source>
</evidence>
<evidence type="ECO:0000256" key="2">
    <source>
        <dbReference type="ARBA" id="ARBA00022980"/>
    </source>
</evidence>
<evidence type="ECO:0000313" key="9">
    <source>
        <dbReference type="Proteomes" id="UP000294564"/>
    </source>
</evidence>
<protein>
    <recommendedName>
        <fullName evidence="4 5">Small ribosomal subunit protein bS21</fullName>
    </recommendedName>
</protein>
<dbReference type="InterPro" id="IPR001911">
    <property type="entry name" value="Ribosomal_bS21"/>
</dbReference>
<dbReference type="GO" id="GO:0005840">
    <property type="term" value="C:ribosome"/>
    <property type="evidence" value="ECO:0007669"/>
    <property type="project" value="UniProtKB-KW"/>
</dbReference>
<comment type="caution">
    <text evidence="8">The sequence shown here is derived from an EMBL/GenBank/DDBJ whole genome shotgun (WGS) entry which is preliminary data.</text>
</comment>
<dbReference type="OrthoDB" id="598353at2"/>
<dbReference type="NCBIfam" id="TIGR00030">
    <property type="entry name" value="S21p"/>
    <property type="match status" value="1"/>
</dbReference>